<evidence type="ECO:0000256" key="2">
    <source>
        <dbReference type="ARBA" id="ARBA00022527"/>
    </source>
</evidence>
<evidence type="ECO:0000256" key="3">
    <source>
        <dbReference type="ARBA" id="ARBA00022679"/>
    </source>
</evidence>
<keyword evidence="4" id="KW-0547">Nucleotide-binding</keyword>
<keyword evidence="11" id="KW-1185">Reference proteome</keyword>
<evidence type="ECO:0000256" key="5">
    <source>
        <dbReference type="ARBA" id="ARBA00022777"/>
    </source>
</evidence>
<dbReference type="InterPro" id="IPR000719">
    <property type="entry name" value="Prot_kinase_dom"/>
</dbReference>
<protein>
    <recommendedName>
        <fullName evidence="1">non-specific serine/threonine protein kinase</fullName>
        <ecNumber evidence="1">2.7.11.1</ecNumber>
    </recommendedName>
</protein>
<dbReference type="PROSITE" id="PS50011">
    <property type="entry name" value="PROTEIN_KINASE_DOM"/>
    <property type="match status" value="1"/>
</dbReference>
<reference evidence="10" key="1">
    <citation type="submission" date="2021-03" db="EMBL/GenBank/DDBJ databases">
        <authorList>
            <person name="Tagirdzhanova G."/>
        </authorList>
    </citation>
    <scope>NUCLEOTIDE SEQUENCE</scope>
</reference>
<gene>
    <name evidence="10" type="ORF">HETSPECPRED_001515</name>
</gene>
<evidence type="ECO:0000256" key="1">
    <source>
        <dbReference type="ARBA" id="ARBA00012513"/>
    </source>
</evidence>
<feature type="domain" description="Protein kinase" evidence="9">
    <location>
        <begin position="13"/>
        <end position="264"/>
    </location>
</feature>
<dbReference type="Proteomes" id="UP000664521">
    <property type="component" value="Unassembled WGS sequence"/>
</dbReference>
<dbReference type="GO" id="GO:0005524">
    <property type="term" value="F:ATP binding"/>
    <property type="evidence" value="ECO:0007669"/>
    <property type="project" value="UniProtKB-KW"/>
</dbReference>
<evidence type="ECO:0000259" key="9">
    <source>
        <dbReference type="PROSITE" id="PS50011"/>
    </source>
</evidence>
<keyword evidence="3" id="KW-0808">Transferase</keyword>
<dbReference type="EC" id="2.7.11.1" evidence="1"/>
<evidence type="ECO:0000313" key="11">
    <source>
        <dbReference type="Proteomes" id="UP000664521"/>
    </source>
</evidence>
<dbReference type="Gene3D" id="1.10.510.10">
    <property type="entry name" value="Transferase(Phosphotransferase) domain 1"/>
    <property type="match status" value="1"/>
</dbReference>
<evidence type="ECO:0000256" key="7">
    <source>
        <dbReference type="ARBA" id="ARBA00047899"/>
    </source>
</evidence>
<evidence type="ECO:0000256" key="8">
    <source>
        <dbReference type="ARBA" id="ARBA00048679"/>
    </source>
</evidence>
<dbReference type="PANTHER" id="PTHR24356:SF163">
    <property type="entry name" value="3-PHOSPHOINOSITIDE-DEPENDENT PROTEIN KINASE 1-RELATED"/>
    <property type="match status" value="1"/>
</dbReference>
<dbReference type="EMBL" id="CAJPDS010000126">
    <property type="protein sequence ID" value="CAF9939212.1"/>
    <property type="molecule type" value="Genomic_DNA"/>
</dbReference>
<proteinExistence type="predicted"/>
<dbReference type="SUPFAM" id="SSF56112">
    <property type="entry name" value="Protein kinase-like (PK-like)"/>
    <property type="match status" value="1"/>
</dbReference>
<dbReference type="GO" id="GO:0004674">
    <property type="term" value="F:protein serine/threonine kinase activity"/>
    <property type="evidence" value="ECO:0007669"/>
    <property type="project" value="UniProtKB-KW"/>
</dbReference>
<keyword evidence="6" id="KW-0067">ATP-binding</keyword>
<evidence type="ECO:0000256" key="4">
    <source>
        <dbReference type="ARBA" id="ARBA00022741"/>
    </source>
</evidence>
<dbReference type="AlphaFoldDB" id="A0A8H3PEN9"/>
<dbReference type="InterPro" id="IPR011009">
    <property type="entry name" value="Kinase-like_dom_sf"/>
</dbReference>
<name>A0A8H3PEN9_9LECA</name>
<comment type="catalytic activity">
    <reaction evidence="8">
        <text>L-seryl-[protein] + ATP = O-phospho-L-seryl-[protein] + ADP + H(+)</text>
        <dbReference type="Rhea" id="RHEA:17989"/>
        <dbReference type="Rhea" id="RHEA-COMP:9863"/>
        <dbReference type="Rhea" id="RHEA-COMP:11604"/>
        <dbReference type="ChEBI" id="CHEBI:15378"/>
        <dbReference type="ChEBI" id="CHEBI:29999"/>
        <dbReference type="ChEBI" id="CHEBI:30616"/>
        <dbReference type="ChEBI" id="CHEBI:83421"/>
        <dbReference type="ChEBI" id="CHEBI:456216"/>
        <dbReference type="EC" id="2.7.11.1"/>
    </reaction>
</comment>
<sequence>MPYCIKGFQENLAEKPELLMMGMSALTYRVGNRVIKAINVWEEQPGITKDNILATRNEANIFLILRSHPRIVECISVDPALEYIELRYYPDGNLKDHVAKYRDEISEADTRRWARQMIEGVEYIHTMGVRHSDLRLDQWLLDPDMNARLTDFNGSGFDGDPSLGISGSKAVGVEVTSHYLPRDPCPDNTTTSDLFALGSCLYELLAGERPYHGLDDEAIDALYRSSTFPPVEHLWLGKIIIGFWKTEFASAQDAIQRAEQLYEL</sequence>
<evidence type="ECO:0000256" key="6">
    <source>
        <dbReference type="ARBA" id="ARBA00022840"/>
    </source>
</evidence>
<organism evidence="10 11">
    <name type="scientific">Heterodermia speciosa</name>
    <dbReference type="NCBI Taxonomy" id="116794"/>
    <lineage>
        <taxon>Eukaryota</taxon>
        <taxon>Fungi</taxon>
        <taxon>Dikarya</taxon>
        <taxon>Ascomycota</taxon>
        <taxon>Pezizomycotina</taxon>
        <taxon>Lecanoromycetes</taxon>
        <taxon>OSLEUM clade</taxon>
        <taxon>Lecanoromycetidae</taxon>
        <taxon>Caliciales</taxon>
        <taxon>Physciaceae</taxon>
        <taxon>Heterodermia</taxon>
    </lineage>
</organism>
<comment type="caution">
    <text evidence="10">The sequence shown here is derived from an EMBL/GenBank/DDBJ whole genome shotgun (WGS) entry which is preliminary data.</text>
</comment>
<comment type="catalytic activity">
    <reaction evidence="7">
        <text>L-threonyl-[protein] + ATP = O-phospho-L-threonyl-[protein] + ADP + H(+)</text>
        <dbReference type="Rhea" id="RHEA:46608"/>
        <dbReference type="Rhea" id="RHEA-COMP:11060"/>
        <dbReference type="Rhea" id="RHEA-COMP:11605"/>
        <dbReference type="ChEBI" id="CHEBI:15378"/>
        <dbReference type="ChEBI" id="CHEBI:30013"/>
        <dbReference type="ChEBI" id="CHEBI:30616"/>
        <dbReference type="ChEBI" id="CHEBI:61977"/>
        <dbReference type="ChEBI" id="CHEBI:456216"/>
        <dbReference type="EC" id="2.7.11.1"/>
    </reaction>
</comment>
<dbReference type="GO" id="GO:0035556">
    <property type="term" value="P:intracellular signal transduction"/>
    <property type="evidence" value="ECO:0007669"/>
    <property type="project" value="TreeGrafter"/>
</dbReference>
<evidence type="ECO:0000313" key="10">
    <source>
        <dbReference type="EMBL" id="CAF9939212.1"/>
    </source>
</evidence>
<keyword evidence="2" id="KW-0723">Serine/threonine-protein kinase</keyword>
<dbReference type="OrthoDB" id="1668230at2759"/>
<keyword evidence="5" id="KW-0418">Kinase</keyword>
<accession>A0A8H3PEN9</accession>
<dbReference type="PANTHER" id="PTHR24356">
    <property type="entry name" value="SERINE/THREONINE-PROTEIN KINASE"/>
    <property type="match status" value="1"/>
</dbReference>
<dbReference type="InterPro" id="IPR050236">
    <property type="entry name" value="Ser_Thr_kinase_AGC"/>
</dbReference>
<dbReference type="Pfam" id="PF00069">
    <property type="entry name" value="Pkinase"/>
    <property type="match status" value="1"/>
</dbReference>